<dbReference type="AlphaFoldDB" id="A0A9K3ITM3"/>
<keyword evidence="2" id="KW-0732">Signal</keyword>
<reference evidence="3" key="1">
    <citation type="journal article" date="2017" name="Nature">
        <title>The sunflower genome provides insights into oil metabolism, flowering and Asterid evolution.</title>
        <authorList>
            <person name="Badouin H."/>
            <person name="Gouzy J."/>
            <person name="Grassa C.J."/>
            <person name="Murat F."/>
            <person name="Staton S.E."/>
            <person name="Cottret L."/>
            <person name="Lelandais-Briere C."/>
            <person name="Owens G.L."/>
            <person name="Carrere S."/>
            <person name="Mayjonade B."/>
            <person name="Legrand L."/>
            <person name="Gill N."/>
            <person name="Kane N.C."/>
            <person name="Bowers J.E."/>
            <person name="Hubner S."/>
            <person name="Bellec A."/>
            <person name="Berard A."/>
            <person name="Berges H."/>
            <person name="Blanchet N."/>
            <person name="Boniface M.C."/>
            <person name="Brunel D."/>
            <person name="Catrice O."/>
            <person name="Chaidir N."/>
            <person name="Claudel C."/>
            <person name="Donnadieu C."/>
            <person name="Faraut T."/>
            <person name="Fievet G."/>
            <person name="Helmstetter N."/>
            <person name="King M."/>
            <person name="Knapp S.J."/>
            <person name="Lai Z."/>
            <person name="Le Paslier M.C."/>
            <person name="Lippi Y."/>
            <person name="Lorenzon L."/>
            <person name="Mandel J.R."/>
            <person name="Marage G."/>
            <person name="Marchand G."/>
            <person name="Marquand E."/>
            <person name="Bret-Mestries E."/>
            <person name="Morien E."/>
            <person name="Nambeesan S."/>
            <person name="Nguyen T."/>
            <person name="Pegot-Espagnet P."/>
            <person name="Pouilly N."/>
            <person name="Raftis F."/>
            <person name="Sallet E."/>
            <person name="Schiex T."/>
            <person name="Thomas J."/>
            <person name="Vandecasteele C."/>
            <person name="Vares D."/>
            <person name="Vear F."/>
            <person name="Vautrin S."/>
            <person name="Crespi M."/>
            <person name="Mangin B."/>
            <person name="Burke J.M."/>
            <person name="Salse J."/>
            <person name="Munos S."/>
            <person name="Vincourt P."/>
            <person name="Rieseberg L.H."/>
            <person name="Langlade N.B."/>
        </authorList>
    </citation>
    <scope>NUCLEOTIDE SEQUENCE</scope>
    <source>
        <tissue evidence="3">Leaves</tissue>
    </source>
</reference>
<dbReference type="PANTHER" id="PTHR48059:SF4">
    <property type="entry name" value="POLYGALACTURONASE INHIBITOR 1-RELATED"/>
    <property type="match status" value="1"/>
</dbReference>
<evidence type="ECO:0000256" key="2">
    <source>
        <dbReference type="SAM" id="SignalP"/>
    </source>
</evidence>
<gene>
    <name evidence="3" type="ORF">HanXRQr2_Chr06g0264991</name>
</gene>
<reference evidence="3" key="2">
    <citation type="submission" date="2020-06" db="EMBL/GenBank/DDBJ databases">
        <title>Helianthus annuus Genome sequencing and assembly Release 2.</title>
        <authorList>
            <person name="Gouzy J."/>
            <person name="Langlade N."/>
            <person name="Munos S."/>
        </authorList>
    </citation>
    <scope>NUCLEOTIDE SEQUENCE</scope>
    <source>
        <tissue evidence="3">Leaves</tissue>
    </source>
</reference>
<feature type="signal peptide" evidence="2">
    <location>
        <begin position="1"/>
        <end position="18"/>
    </location>
</feature>
<dbReference type="Gramene" id="mRNA:HanXRQr2_Chr06g0264991">
    <property type="protein sequence ID" value="CDS:HanXRQr2_Chr06g0264991.1"/>
    <property type="gene ID" value="HanXRQr2_Chr06g0264991"/>
</dbReference>
<dbReference type="Gene3D" id="3.80.10.10">
    <property type="entry name" value="Ribonuclease Inhibitor"/>
    <property type="match status" value="1"/>
</dbReference>
<keyword evidence="4" id="KW-1185">Reference proteome</keyword>
<comment type="subcellular location">
    <subcellularLocation>
        <location evidence="1">Cell envelope</location>
    </subcellularLocation>
</comment>
<comment type="caution">
    <text evidence="3">The sequence shown here is derived from an EMBL/GenBank/DDBJ whole genome shotgun (WGS) entry which is preliminary data.</text>
</comment>
<proteinExistence type="predicted"/>
<dbReference type="PANTHER" id="PTHR48059">
    <property type="entry name" value="POLYGALACTURONASE INHIBITOR 1"/>
    <property type="match status" value="1"/>
</dbReference>
<protein>
    <submittedName>
        <fullName evidence="3">Leucine-rich repeat domain superfamily</fullName>
    </submittedName>
</protein>
<dbReference type="SUPFAM" id="SSF52058">
    <property type="entry name" value="L domain-like"/>
    <property type="match status" value="1"/>
</dbReference>
<dbReference type="Pfam" id="PF00560">
    <property type="entry name" value="LRR_1"/>
    <property type="match status" value="3"/>
</dbReference>
<dbReference type="InterPro" id="IPR051848">
    <property type="entry name" value="PGIP"/>
</dbReference>
<name>A0A9K3ITM3_HELAN</name>
<dbReference type="EMBL" id="MNCJ02000321">
    <property type="protein sequence ID" value="KAF5802901.1"/>
    <property type="molecule type" value="Genomic_DNA"/>
</dbReference>
<sequence length="116" mass="13183">MLKLRWTNLSGLVPLFLSQLTNLNFLDLSFNNLTGSITLELAKLTKLGALHLDRNKLIGTIPESFGAFIENDPDLYLSHNRLTGDIPKSLGYIKFTVIDFSRNQLTGDFSMFFWDK</sequence>
<dbReference type="Proteomes" id="UP000215914">
    <property type="component" value="Unassembled WGS sequence"/>
</dbReference>
<dbReference type="InterPro" id="IPR032675">
    <property type="entry name" value="LRR_dom_sf"/>
</dbReference>
<accession>A0A9K3ITM3</accession>
<evidence type="ECO:0000313" key="3">
    <source>
        <dbReference type="EMBL" id="KAF5802901.1"/>
    </source>
</evidence>
<feature type="chain" id="PRO_5039897968" evidence="2">
    <location>
        <begin position="19"/>
        <end position="116"/>
    </location>
</feature>
<dbReference type="InterPro" id="IPR001611">
    <property type="entry name" value="Leu-rich_rpt"/>
</dbReference>
<evidence type="ECO:0000256" key="1">
    <source>
        <dbReference type="ARBA" id="ARBA00004196"/>
    </source>
</evidence>
<dbReference type="PRINTS" id="PR00019">
    <property type="entry name" value="LEURICHRPT"/>
</dbReference>
<organism evidence="3 4">
    <name type="scientific">Helianthus annuus</name>
    <name type="common">Common sunflower</name>
    <dbReference type="NCBI Taxonomy" id="4232"/>
    <lineage>
        <taxon>Eukaryota</taxon>
        <taxon>Viridiplantae</taxon>
        <taxon>Streptophyta</taxon>
        <taxon>Embryophyta</taxon>
        <taxon>Tracheophyta</taxon>
        <taxon>Spermatophyta</taxon>
        <taxon>Magnoliopsida</taxon>
        <taxon>eudicotyledons</taxon>
        <taxon>Gunneridae</taxon>
        <taxon>Pentapetalae</taxon>
        <taxon>asterids</taxon>
        <taxon>campanulids</taxon>
        <taxon>Asterales</taxon>
        <taxon>Asteraceae</taxon>
        <taxon>Asteroideae</taxon>
        <taxon>Heliantheae alliance</taxon>
        <taxon>Heliantheae</taxon>
        <taxon>Helianthus</taxon>
    </lineage>
</organism>
<evidence type="ECO:0000313" key="4">
    <source>
        <dbReference type="Proteomes" id="UP000215914"/>
    </source>
</evidence>